<protein>
    <submittedName>
        <fullName evidence="1">Uncharacterized protein</fullName>
    </submittedName>
</protein>
<dbReference type="InterPro" id="IPR029044">
    <property type="entry name" value="Nucleotide-diphossugar_trans"/>
</dbReference>
<dbReference type="STRING" id="84035.SAMN05660742_101201"/>
<reference evidence="1 2" key="1">
    <citation type="submission" date="2016-10" db="EMBL/GenBank/DDBJ databases">
        <authorList>
            <person name="de Groot N.N."/>
        </authorList>
    </citation>
    <scope>NUCLEOTIDE SEQUENCE [LARGE SCALE GENOMIC DNA]</scope>
    <source>
        <strain evidence="1 2">DSM 2179</strain>
    </source>
</reference>
<name>A0A1H6U0Q8_9FIRM</name>
<sequence>MLVIRKNDLPAEYKKLNEADLLVYVWDGLFKTELIREKQITFDSQFKYGHEDRVFCMQLYPHSKCVVINPKIYYQHIVYKTSTSRVFSIDRIDDTKRLLTYEQNLFDSLQLSKSYPAYWQQRVITYVILICSIMRKPEAQLSWQEVLQVLHTLRETYYLPAFVGFHKTEQSKRLKNKIYAWLFEHDYLKTLAYVLLVDQKIKYMVKLLVK</sequence>
<accession>A0A1H6U0Q8</accession>
<evidence type="ECO:0000313" key="2">
    <source>
        <dbReference type="Proteomes" id="UP000199662"/>
    </source>
</evidence>
<dbReference type="AlphaFoldDB" id="A0A1H6U0Q8"/>
<gene>
    <name evidence="1" type="ORF">SAMN05660742_101201</name>
</gene>
<dbReference type="Proteomes" id="UP000199662">
    <property type="component" value="Unassembled WGS sequence"/>
</dbReference>
<evidence type="ECO:0000313" key="1">
    <source>
        <dbReference type="EMBL" id="SEI84074.1"/>
    </source>
</evidence>
<dbReference type="RefSeq" id="WP_091828420.1">
    <property type="nucleotide sequence ID" value="NZ_FNZK01000001.1"/>
</dbReference>
<keyword evidence="2" id="KW-1185">Reference proteome</keyword>
<organism evidence="1 2">
    <name type="scientific">Propionispira arboris</name>
    <dbReference type="NCBI Taxonomy" id="84035"/>
    <lineage>
        <taxon>Bacteria</taxon>
        <taxon>Bacillati</taxon>
        <taxon>Bacillota</taxon>
        <taxon>Negativicutes</taxon>
        <taxon>Selenomonadales</taxon>
        <taxon>Selenomonadaceae</taxon>
        <taxon>Propionispira</taxon>
    </lineage>
</organism>
<proteinExistence type="predicted"/>
<dbReference type="SUPFAM" id="SSF53448">
    <property type="entry name" value="Nucleotide-diphospho-sugar transferases"/>
    <property type="match status" value="1"/>
</dbReference>
<dbReference type="EMBL" id="FNZK01000001">
    <property type="protein sequence ID" value="SEI84074.1"/>
    <property type="molecule type" value="Genomic_DNA"/>
</dbReference>